<organism evidence="2 3">
    <name type="scientific">Pendulispora rubella</name>
    <dbReference type="NCBI Taxonomy" id="2741070"/>
    <lineage>
        <taxon>Bacteria</taxon>
        <taxon>Pseudomonadati</taxon>
        <taxon>Myxococcota</taxon>
        <taxon>Myxococcia</taxon>
        <taxon>Myxococcales</taxon>
        <taxon>Sorangiineae</taxon>
        <taxon>Pendulisporaceae</taxon>
        <taxon>Pendulispora</taxon>
    </lineage>
</organism>
<evidence type="ECO:0000259" key="1">
    <source>
        <dbReference type="Pfam" id="PF03190"/>
    </source>
</evidence>
<reference evidence="2" key="1">
    <citation type="submission" date="2021-12" db="EMBL/GenBank/DDBJ databases">
        <title>Discovery of the Pendulisporaceae a myxobacterial family with distinct sporulation behavior and unique specialized metabolism.</title>
        <authorList>
            <person name="Garcia R."/>
            <person name="Popoff A."/>
            <person name="Bader C.D."/>
            <person name="Loehr J."/>
            <person name="Walesch S."/>
            <person name="Walt C."/>
            <person name="Boldt J."/>
            <person name="Bunk B."/>
            <person name="Haeckl F.J.F.P.J."/>
            <person name="Gunesch A.P."/>
            <person name="Birkelbach J."/>
            <person name="Nuebel U."/>
            <person name="Pietschmann T."/>
            <person name="Bach T."/>
            <person name="Mueller R."/>
        </authorList>
    </citation>
    <scope>NUCLEOTIDE SEQUENCE</scope>
    <source>
        <strain evidence="2">MSr11367</strain>
    </source>
</reference>
<gene>
    <name evidence="2" type="ORF">LVJ94_03930</name>
</gene>
<evidence type="ECO:0000313" key="2">
    <source>
        <dbReference type="EMBL" id="WXB06395.1"/>
    </source>
</evidence>
<accession>A0ABZ2L6J8</accession>
<name>A0ABZ2L6J8_9BACT</name>
<dbReference type="PIRSF" id="PIRSF006402">
    <property type="entry name" value="UCP006402_thioredoxin"/>
    <property type="match status" value="1"/>
</dbReference>
<dbReference type="InterPro" id="IPR024705">
    <property type="entry name" value="Ssp411"/>
</dbReference>
<dbReference type="PANTHER" id="PTHR42899:SF1">
    <property type="entry name" value="SPERMATOGENESIS-ASSOCIATED PROTEIN 20"/>
    <property type="match status" value="1"/>
</dbReference>
<dbReference type="Gene3D" id="1.50.10.10">
    <property type="match status" value="1"/>
</dbReference>
<dbReference type="CDD" id="cd02955">
    <property type="entry name" value="SSP411"/>
    <property type="match status" value="1"/>
</dbReference>
<dbReference type="RefSeq" id="WP_394836041.1">
    <property type="nucleotide sequence ID" value="NZ_CP089929.1"/>
</dbReference>
<dbReference type="InterPro" id="IPR012341">
    <property type="entry name" value="6hp_glycosidase-like_sf"/>
</dbReference>
<dbReference type="InterPro" id="IPR004879">
    <property type="entry name" value="Ssp411-like_TRX"/>
</dbReference>
<dbReference type="InterPro" id="IPR008928">
    <property type="entry name" value="6-hairpin_glycosidase_sf"/>
</dbReference>
<sequence length="709" mass="78095">MGSHENRLAKEASPYLLQHAKNPVDWYPWGPEALERAAREDRPILLSIGYSACHWCHVMERESFEDPDIAQAMNELFVNIKVDREERPDLDQIYQLVVQLMGQNGGWPLTVFLTPDKRPFFGGTYFPPHDRYGMPGFPKVLQAISSAYRERRGEVDLQAAELTRAIAQVTATEKEGVDVAAVHALSAKDRLAQAVAKLAPRFDAKHGGFGSRPKFPNTMSVDLLLRYAALDGDVPSRGQVAITLDAMRAGGIYDHLGGGFHRYSTDERWLVPHFEKMLYDNALLLRLYTDGARGLDEPRYAETAREIATYVAREMTDAGGGFYATQDADSEGVEGKFFVWSRDEIKTALAADSSAEDFDSHQATQLALAYFEVTENGNFEETGKTVLHTPRTLETVARDLGMTHEHAKQLLARIREKLFEVREERVKPFRDEKILAGWNGLLIGALADASTALDAPEMLGLAERAFAFLRARLLEEGRVLRHVKGDIVKGPGFLDDHAYVGNAAIDLYEATGKPEYMAAARAMADSLLLHFADRDNGGFFFTPNDGEALIHRAKDPYDQAVPSGQAMACLLLLRLGSLVEPSYAESAVAELERLAPAALENPFGLGQTLAVLDRLARGTVDVVLVGKRDDGRTRALAREAFRAYLPNRNVAWLDPSEPASREACAALAEGKAPKGEAPVAYVCRGRTCSLPVSVPTALRELLAEGKLDG</sequence>
<dbReference type="SUPFAM" id="SSF52833">
    <property type="entry name" value="Thioredoxin-like"/>
    <property type="match status" value="1"/>
</dbReference>
<dbReference type="PANTHER" id="PTHR42899">
    <property type="entry name" value="SPERMATOGENESIS-ASSOCIATED PROTEIN 20"/>
    <property type="match status" value="1"/>
</dbReference>
<dbReference type="InterPro" id="IPR036249">
    <property type="entry name" value="Thioredoxin-like_sf"/>
</dbReference>
<dbReference type="EMBL" id="CP089983">
    <property type="protein sequence ID" value="WXB06395.1"/>
    <property type="molecule type" value="Genomic_DNA"/>
</dbReference>
<dbReference type="Pfam" id="PF03190">
    <property type="entry name" value="Thioredox_DsbH"/>
    <property type="match status" value="1"/>
</dbReference>
<feature type="domain" description="Spermatogenesis-associated protein 20-like TRX" evidence="1">
    <location>
        <begin position="5"/>
        <end position="166"/>
    </location>
</feature>
<keyword evidence="3" id="KW-1185">Reference proteome</keyword>
<protein>
    <submittedName>
        <fullName evidence="2">Thioredoxin domain-containing protein</fullName>
    </submittedName>
</protein>
<dbReference type="Gene3D" id="3.40.30.10">
    <property type="entry name" value="Glutaredoxin"/>
    <property type="match status" value="1"/>
</dbReference>
<evidence type="ECO:0000313" key="3">
    <source>
        <dbReference type="Proteomes" id="UP001374803"/>
    </source>
</evidence>
<proteinExistence type="predicted"/>
<dbReference type="Proteomes" id="UP001374803">
    <property type="component" value="Chromosome"/>
</dbReference>
<dbReference type="SUPFAM" id="SSF48208">
    <property type="entry name" value="Six-hairpin glycosidases"/>
    <property type="match status" value="1"/>
</dbReference>